<dbReference type="OrthoDB" id="1707979at2"/>
<evidence type="ECO:0008006" key="3">
    <source>
        <dbReference type="Google" id="ProtNLM"/>
    </source>
</evidence>
<gene>
    <name evidence="1" type="ORF">TICRE_17770</name>
</gene>
<dbReference type="Pfam" id="PF05037">
    <property type="entry name" value="DUF669"/>
    <property type="match status" value="1"/>
</dbReference>
<proteinExistence type="predicted"/>
<keyword evidence="2" id="KW-1185">Reference proteome</keyword>
<comment type="caution">
    <text evidence="1">The sequence shown here is derived from an EMBL/GenBank/DDBJ whole genome shotgun (WGS) entry which is preliminary data.</text>
</comment>
<dbReference type="AlphaFoldDB" id="A0A1U7M4N6"/>
<dbReference type="Proteomes" id="UP000186112">
    <property type="component" value="Unassembled WGS sequence"/>
</dbReference>
<reference evidence="1 2" key="1">
    <citation type="submission" date="2016-02" db="EMBL/GenBank/DDBJ databases">
        <title>Genome sequence of Tissierella creatinophila DSM 6911.</title>
        <authorList>
            <person name="Poehlein A."/>
            <person name="Daniel R."/>
        </authorList>
    </citation>
    <scope>NUCLEOTIDE SEQUENCE [LARGE SCALE GENOMIC DNA]</scope>
    <source>
        <strain evidence="1 2">DSM 6911</strain>
    </source>
</reference>
<accession>A0A1U7M4N6</accession>
<evidence type="ECO:0000313" key="1">
    <source>
        <dbReference type="EMBL" id="OLS02246.1"/>
    </source>
</evidence>
<evidence type="ECO:0000313" key="2">
    <source>
        <dbReference type="Proteomes" id="UP000186112"/>
    </source>
</evidence>
<dbReference type="RefSeq" id="WP_075727228.1">
    <property type="nucleotide sequence ID" value="NZ_LTDM01000033.1"/>
</dbReference>
<dbReference type="EMBL" id="LTDM01000033">
    <property type="protein sequence ID" value="OLS02246.1"/>
    <property type="molecule type" value="Genomic_DNA"/>
</dbReference>
<name>A0A1U7M4N6_TISCR</name>
<sequence>MFKVNYDEVKEFGDIEPGEYEVLVHTAIENVTNNGAIFMDIQLVIRNDIQQKFKNFRIFHKVFQSKATGEYHSGFVNAMAKAFQIPDGQQFNSVNDLLNNFKGKTAKIRVENREYNGKNYADVKQWYVSSFPQVNHQWKTEDSPSIADFNPVSNDDIPF</sequence>
<protein>
    <recommendedName>
        <fullName evidence="3">DUF669 domain-containing protein</fullName>
    </recommendedName>
</protein>
<organism evidence="1 2">
    <name type="scientific">Tissierella creatinophila DSM 6911</name>
    <dbReference type="NCBI Taxonomy" id="1123403"/>
    <lineage>
        <taxon>Bacteria</taxon>
        <taxon>Bacillati</taxon>
        <taxon>Bacillota</taxon>
        <taxon>Tissierellia</taxon>
        <taxon>Tissierellales</taxon>
        <taxon>Tissierellaceae</taxon>
        <taxon>Tissierella</taxon>
    </lineage>
</organism>
<dbReference type="InterPro" id="IPR007731">
    <property type="entry name" value="DUF669"/>
</dbReference>